<evidence type="ECO:0000256" key="2">
    <source>
        <dbReference type="ARBA" id="ARBA00022837"/>
    </source>
</evidence>
<dbReference type="Pfam" id="PF13499">
    <property type="entry name" value="EF-hand_7"/>
    <property type="match status" value="1"/>
</dbReference>
<dbReference type="SMART" id="SM00054">
    <property type="entry name" value="EFh"/>
    <property type="match status" value="3"/>
</dbReference>
<dbReference type="GO" id="GO:0005509">
    <property type="term" value="F:calcium ion binding"/>
    <property type="evidence" value="ECO:0007669"/>
    <property type="project" value="InterPro"/>
</dbReference>
<dbReference type="PANTHER" id="PTHR23050">
    <property type="entry name" value="CALCIUM BINDING PROTEIN"/>
    <property type="match status" value="1"/>
</dbReference>
<gene>
    <name evidence="4" type="ORF">CBRE1094_LOCUS46878</name>
</gene>
<feature type="domain" description="EF-hand" evidence="3">
    <location>
        <begin position="87"/>
        <end position="122"/>
    </location>
</feature>
<dbReference type="InterPro" id="IPR018247">
    <property type="entry name" value="EF_Hand_1_Ca_BS"/>
</dbReference>
<feature type="domain" description="EF-hand" evidence="3">
    <location>
        <begin position="124"/>
        <end position="159"/>
    </location>
</feature>
<dbReference type="InterPro" id="IPR011992">
    <property type="entry name" value="EF-hand-dom_pair"/>
</dbReference>
<dbReference type="SUPFAM" id="SSF47473">
    <property type="entry name" value="EF-hand"/>
    <property type="match status" value="1"/>
</dbReference>
<protein>
    <recommendedName>
        <fullName evidence="3">EF-hand domain-containing protein</fullName>
    </recommendedName>
</protein>
<reference evidence="4" key="1">
    <citation type="submission" date="2021-01" db="EMBL/GenBank/DDBJ databases">
        <authorList>
            <person name="Corre E."/>
            <person name="Pelletier E."/>
            <person name="Niang G."/>
            <person name="Scheremetjew M."/>
            <person name="Finn R."/>
            <person name="Kale V."/>
            <person name="Holt S."/>
            <person name="Cochrane G."/>
            <person name="Meng A."/>
            <person name="Brown T."/>
            <person name="Cohen L."/>
        </authorList>
    </citation>
    <scope>NUCLEOTIDE SEQUENCE</scope>
    <source>
        <strain evidence="4">UTEX LB 985</strain>
    </source>
</reference>
<keyword evidence="2" id="KW-0106">Calcium</keyword>
<dbReference type="AlphaFoldDB" id="A0A7S2NQI3"/>
<dbReference type="CDD" id="cd00051">
    <property type="entry name" value="EFh"/>
    <property type="match status" value="1"/>
</dbReference>
<dbReference type="EMBL" id="HBGU01085868">
    <property type="protein sequence ID" value="CAD9554855.1"/>
    <property type="molecule type" value="Transcribed_RNA"/>
</dbReference>
<organism evidence="4">
    <name type="scientific">Haptolina brevifila</name>
    <dbReference type="NCBI Taxonomy" id="156173"/>
    <lineage>
        <taxon>Eukaryota</taxon>
        <taxon>Haptista</taxon>
        <taxon>Haptophyta</taxon>
        <taxon>Prymnesiophyceae</taxon>
        <taxon>Prymnesiales</taxon>
        <taxon>Prymnesiaceae</taxon>
        <taxon>Haptolina</taxon>
    </lineage>
</organism>
<dbReference type="Gene3D" id="1.10.238.10">
    <property type="entry name" value="EF-hand"/>
    <property type="match status" value="2"/>
</dbReference>
<sequence length="161" mass="17722">MVLQEASSSAAPVASEGSLEISEEELAAAFEFFDVDKTGRLTHAGLKQRLGAFYRNVPPKEIKLLLGDSGPFTKETLKSLLSNNDLGAYDPIKEAFKVYDPHGTGFVDTDTMRHVFESLGYGQISDEDLAVLIETADRDRDGRISLEDFRHMLSARETPPA</sequence>
<proteinExistence type="predicted"/>
<evidence type="ECO:0000259" key="3">
    <source>
        <dbReference type="PROSITE" id="PS50222"/>
    </source>
</evidence>
<accession>A0A7S2NQI3</accession>
<dbReference type="PROSITE" id="PS00018">
    <property type="entry name" value="EF_HAND_1"/>
    <property type="match status" value="1"/>
</dbReference>
<dbReference type="PROSITE" id="PS50222">
    <property type="entry name" value="EF_HAND_2"/>
    <property type="match status" value="3"/>
</dbReference>
<evidence type="ECO:0000256" key="1">
    <source>
        <dbReference type="ARBA" id="ARBA00022737"/>
    </source>
</evidence>
<dbReference type="InterPro" id="IPR050145">
    <property type="entry name" value="Centrin_CML-like"/>
</dbReference>
<dbReference type="FunFam" id="1.10.238.10:FF:000003">
    <property type="entry name" value="Calmodulin A"/>
    <property type="match status" value="1"/>
</dbReference>
<keyword evidence="1" id="KW-0677">Repeat</keyword>
<dbReference type="InterPro" id="IPR002048">
    <property type="entry name" value="EF_hand_dom"/>
</dbReference>
<feature type="domain" description="EF-hand" evidence="3">
    <location>
        <begin position="21"/>
        <end position="56"/>
    </location>
</feature>
<evidence type="ECO:0000313" key="4">
    <source>
        <dbReference type="EMBL" id="CAD9554855.1"/>
    </source>
</evidence>
<name>A0A7S2NQI3_9EUKA</name>